<evidence type="ECO:0000256" key="7">
    <source>
        <dbReference type="ARBA" id="ARBA00022490"/>
    </source>
</evidence>
<evidence type="ECO:0000256" key="16">
    <source>
        <dbReference type="RuleBase" id="RU364099"/>
    </source>
</evidence>
<accession>A0A387ASK6</accession>
<evidence type="ECO:0000256" key="2">
    <source>
        <dbReference type="ARBA" id="ARBA00002049"/>
    </source>
</evidence>
<dbReference type="GO" id="GO:0006178">
    <property type="term" value="P:guanine salvage"/>
    <property type="evidence" value="ECO:0007669"/>
    <property type="project" value="TreeGrafter"/>
</dbReference>
<dbReference type="Proteomes" id="UP000272003">
    <property type="component" value="Chromosome"/>
</dbReference>
<dbReference type="GO" id="GO:0005829">
    <property type="term" value="C:cytosol"/>
    <property type="evidence" value="ECO:0007669"/>
    <property type="project" value="TreeGrafter"/>
</dbReference>
<comment type="function">
    <text evidence="2">Purine salvage pathway enzyme that catalyzes the transfer of the ribosyl-5-phosphate group from 5-phospho-alpha-D-ribose 1-diphosphate (PRPP) to the N9 position of the 6-oxopurines hypoxanthine and guanine to form the corresponding ribonucleotides IMP (inosine 5'-monophosphate) and GMP (guanosine 5'-monophosphate), with the release of PPi.</text>
</comment>
<dbReference type="FunFam" id="3.40.50.2020:FF:000006">
    <property type="entry name" value="Hypoxanthine phosphoribosyltransferase"/>
    <property type="match status" value="1"/>
</dbReference>
<evidence type="ECO:0000256" key="15">
    <source>
        <dbReference type="ARBA" id="ARBA00049402"/>
    </source>
</evidence>
<dbReference type="NCBIfam" id="TIGR01203">
    <property type="entry name" value="HGPRTase"/>
    <property type="match status" value="1"/>
</dbReference>
<evidence type="ECO:0000256" key="3">
    <source>
        <dbReference type="ARBA" id="ARBA00004496"/>
    </source>
</evidence>
<dbReference type="Gene3D" id="3.40.50.2020">
    <property type="match status" value="1"/>
</dbReference>
<dbReference type="GO" id="GO:0032264">
    <property type="term" value="P:IMP salvage"/>
    <property type="evidence" value="ECO:0007669"/>
    <property type="project" value="UniProtKB-UniPathway"/>
</dbReference>
<evidence type="ECO:0000256" key="10">
    <source>
        <dbReference type="ARBA" id="ARBA00022723"/>
    </source>
</evidence>
<protein>
    <recommendedName>
        <fullName evidence="16">Hypoxanthine phosphoribosyltransferase</fullName>
        <ecNumber evidence="16">2.4.2.8</ecNumber>
    </recommendedName>
</protein>
<evidence type="ECO:0000313" key="18">
    <source>
        <dbReference type="EMBL" id="AYF92927.1"/>
    </source>
</evidence>
<name>A0A387ASK6_9LACO</name>
<dbReference type="CDD" id="cd06223">
    <property type="entry name" value="PRTases_typeI"/>
    <property type="match status" value="1"/>
</dbReference>
<comment type="pathway">
    <text evidence="4 16">Purine metabolism; IMP biosynthesis via salvage pathway; IMP from hypoxanthine: step 1/1.</text>
</comment>
<sequence length="180" mass="20182">MNNDILKTLYSKEDIANACRRLGKQITEEYGDKNPVVIGVLKGAIFFMTDIVREMDLYMDIDFIDVSSYHGGTSSSGSIELMKDIDIDVKGRDVIFIEDIIDTGRTLKYLEDLLADRGASSIKVCTLMDKPEGRVVEAKADYVGLEVPNEFVVGYGLDYKGKYRNLPYVGVLKPEVYSNK</sequence>
<dbReference type="InterPro" id="IPR005904">
    <property type="entry name" value="Hxn_phspho_trans"/>
</dbReference>
<dbReference type="AlphaFoldDB" id="A0A387ASK6"/>
<evidence type="ECO:0000256" key="13">
    <source>
        <dbReference type="ARBA" id="ARBA00022842"/>
    </source>
</evidence>
<evidence type="ECO:0000256" key="12">
    <source>
        <dbReference type="ARBA" id="ARBA00022741"/>
    </source>
</evidence>
<comment type="similarity">
    <text evidence="6 16">Belongs to the purine/pyrimidine phosphoribosyltransferase family.</text>
</comment>
<dbReference type="UniPathway" id="UPA00591">
    <property type="reaction ID" value="UER00648"/>
</dbReference>
<dbReference type="GO" id="GO:0004422">
    <property type="term" value="F:hypoxanthine phosphoribosyltransferase activity"/>
    <property type="evidence" value="ECO:0007669"/>
    <property type="project" value="InterPro"/>
</dbReference>
<dbReference type="OrthoDB" id="9802824at2"/>
<evidence type="ECO:0000256" key="5">
    <source>
        <dbReference type="ARBA" id="ARBA00004676"/>
    </source>
</evidence>
<evidence type="ECO:0000313" key="19">
    <source>
        <dbReference type="Proteomes" id="UP000272003"/>
    </source>
</evidence>
<comment type="subcellular location">
    <subcellularLocation>
        <location evidence="3 16">Cytoplasm</location>
    </subcellularLocation>
</comment>
<dbReference type="EC" id="2.4.2.8" evidence="16"/>
<dbReference type="PANTHER" id="PTHR43340">
    <property type="entry name" value="HYPOXANTHINE-GUANINE PHOSPHORIBOSYLTRANSFERASE"/>
    <property type="match status" value="1"/>
</dbReference>
<dbReference type="EMBL" id="CP032626">
    <property type="protein sequence ID" value="AYF92927.1"/>
    <property type="molecule type" value="Genomic_DNA"/>
</dbReference>
<dbReference type="GO" id="GO:0006166">
    <property type="term" value="P:purine ribonucleoside salvage"/>
    <property type="evidence" value="ECO:0007669"/>
    <property type="project" value="UniProtKB-KW"/>
</dbReference>
<keyword evidence="13 16" id="KW-0460">Magnesium</keyword>
<keyword evidence="7 16" id="KW-0963">Cytoplasm</keyword>
<keyword evidence="19" id="KW-1185">Reference proteome</keyword>
<keyword evidence="12 16" id="KW-0547">Nucleotide-binding</keyword>
<keyword evidence="8 16" id="KW-0328">Glycosyltransferase</keyword>
<comment type="pathway">
    <text evidence="5">Purine metabolism; GMP biosynthesis via salvage pathway; GMP from guanine: step 1/1.</text>
</comment>
<keyword evidence="11 16" id="KW-0660">Purine salvage</keyword>
<dbReference type="GO" id="GO:0032263">
    <property type="term" value="P:GMP salvage"/>
    <property type="evidence" value="ECO:0007669"/>
    <property type="project" value="UniProtKB-UniPathway"/>
</dbReference>
<comment type="catalytic activity">
    <reaction evidence="15">
        <text>IMP + diphosphate = hypoxanthine + 5-phospho-alpha-D-ribose 1-diphosphate</text>
        <dbReference type="Rhea" id="RHEA:17973"/>
        <dbReference type="ChEBI" id="CHEBI:17368"/>
        <dbReference type="ChEBI" id="CHEBI:33019"/>
        <dbReference type="ChEBI" id="CHEBI:58017"/>
        <dbReference type="ChEBI" id="CHEBI:58053"/>
        <dbReference type="EC" id="2.4.2.8"/>
    </reaction>
    <physiologicalReaction direction="right-to-left" evidence="15">
        <dbReference type="Rhea" id="RHEA:17975"/>
    </physiologicalReaction>
</comment>
<dbReference type="InterPro" id="IPR029057">
    <property type="entry name" value="PRTase-like"/>
</dbReference>
<dbReference type="PANTHER" id="PTHR43340:SF1">
    <property type="entry name" value="HYPOXANTHINE PHOSPHORIBOSYLTRANSFERASE"/>
    <property type="match status" value="1"/>
</dbReference>
<keyword evidence="9 16" id="KW-0808">Transferase</keyword>
<dbReference type="GO" id="GO:0052657">
    <property type="term" value="F:guanine phosphoribosyltransferase activity"/>
    <property type="evidence" value="ECO:0007669"/>
    <property type="project" value="UniProtKB-ARBA"/>
</dbReference>
<reference evidence="18 19" key="1">
    <citation type="submission" date="2018-09" db="EMBL/GenBank/DDBJ databases">
        <title>Genome sequencing of strain BHWM-4.</title>
        <authorList>
            <person name="Heo J."/>
            <person name="Kim S.-J."/>
            <person name="Kwon S.-W."/>
        </authorList>
    </citation>
    <scope>NUCLEOTIDE SEQUENCE [LARGE SCALE GENOMIC DNA]</scope>
    <source>
        <strain evidence="18 19">BHWM-4</strain>
    </source>
</reference>
<dbReference type="RefSeq" id="WP_120784691.1">
    <property type="nucleotide sequence ID" value="NZ_CP032626.1"/>
</dbReference>
<organism evidence="18 19">
    <name type="scientific">Apilactobacillus bombintestini</name>
    <dbReference type="NCBI Taxonomy" id="2419772"/>
    <lineage>
        <taxon>Bacteria</taxon>
        <taxon>Bacillati</taxon>
        <taxon>Bacillota</taxon>
        <taxon>Bacilli</taxon>
        <taxon>Lactobacillales</taxon>
        <taxon>Lactobacillaceae</taxon>
        <taxon>Apilactobacillus</taxon>
    </lineage>
</organism>
<dbReference type="UniPathway" id="UPA00909">
    <property type="reaction ID" value="UER00887"/>
</dbReference>
<evidence type="ECO:0000256" key="14">
    <source>
        <dbReference type="ARBA" id="ARBA00048811"/>
    </source>
</evidence>
<evidence type="ECO:0000256" key="1">
    <source>
        <dbReference type="ARBA" id="ARBA00001946"/>
    </source>
</evidence>
<evidence type="ECO:0000259" key="17">
    <source>
        <dbReference type="Pfam" id="PF00156"/>
    </source>
</evidence>
<dbReference type="SUPFAM" id="SSF53271">
    <property type="entry name" value="PRTase-like"/>
    <property type="match status" value="1"/>
</dbReference>
<dbReference type="InterPro" id="IPR000836">
    <property type="entry name" value="PRTase_dom"/>
</dbReference>
<evidence type="ECO:0000256" key="11">
    <source>
        <dbReference type="ARBA" id="ARBA00022726"/>
    </source>
</evidence>
<dbReference type="GO" id="GO:0000166">
    <property type="term" value="F:nucleotide binding"/>
    <property type="evidence" value="ECO:0007669"/>
    <property type="project" value="UniProtKB-KW"/>
</dbReference>
<keyword evidence="10 16" id="KW-0479">Metal-binding</keyword>
<dbReference type="GO" id="GO:0000287">
    <property type="term" value="F:magnesium ion binding"/>
    <property type="evidence" value="ECO:0007669"/>
    <property type="project" value="TreeGrafter"/>
</dbReference>
<evidence type="ECO:0000256" key="9">
    <source>
        <dbReference type="ARBA" id="ARBA00022679"/>
    </source>
</evidence>
<comment type="catalytic activity">
    <reaction evidence="14">
        <text>GMP + diphosphate = guanine + 5-phospho-alpha-D-ribose 1-diphosphate</text>
        <dbReference type="Rhea" id="RHEA:25424"/>
        <dbReference type="ChEBI" id="CHEBI:16235"/>
        <dbReference type="ChEBI" id="CHEBI:33019"/>
        <dbReference type="ChEBI" id="CHEBI:58017"/>
        <dbReference type="ChEBI" id="CHEBI:58115"/>
        <dbReference type="EC" id="2.4.2.8"/>
    </reaction>
    <physiologicalReaction direction="right-to-left" evidence="14">
        <dbReference type="Rhea" id="RHEA:25426"/>
    </physiologicalReaction>
</comment>
<dbReference type="KEGG" id="abom:D7I45_05380"/>
<proteinExistence type="inferred from homology"/>
<feature type="domain" description="Phosphoribosyltransferase" evidence="17">
    <location>
        <begin position="8"/>
        <end position="160"/>
    </location>
</feature>
<dbReference type="Pfam" id="PF00156">
    <property type="entry name" value="Pribosyltran"/>
    <property type="match status" value="1"/>
</dbReference>
<dbReference type="InterPro" id="IPR050408">
    <property type="entry name" value="HGPRT"/>
</dbReference>
<comment type="cofactor">
    <cofactor evidence="1 16">
        <name>Mg(2+)</name>
        <dbReference type="ChEBI" id="CHEBI:18420"/>
    </cofactor>
</comment>
<evidence type="ECO:0000256" key="6">
    <source>
        <dbReference type="ARBA" id="ARBA00008391"/>
    </source>
</evidence>
<evidence type="ECO:0000256" key="4">
    <source>
        <dbReference type="ARBA" id="ARBA00004669"/>
    </source>
</evidence>
<gene>
    <name evidence="18" type="primary">hpt</name>
    <name evidence="18" type="ORF">D7I45_05380</name>
</gene>
<dbReference type="GO" id="GO:0046100">
    <property type="term" value="P:hypoxanthine metabolic process"/>
    <property type="evidence" value="ECO:0007669"/>
    <property type="project" value="TreeGrafter"/>
</dbReference>
<evidence type="ECO:0000256" key="8">
    <source>
        <dbReference type="ARBA" id="ARBA00022676"/>
    </source>
</evidence>